<accession>A0A645G4X9</accession>
<sequence length="192" mass="21348">MPLLGEFGKIGDVSPDFYISFTNSFRLFKNISISAQLDWKQGGQMYSGSNRLIDLYGASKRTEDRETPFIIDGYKANGQPNDIQRGGPNDPLAYQQLYSSVYDGLSEAHVYETSFVKLREAAISYTFPKRLASSIKLSGLSVGFAVRNVLLWTTLPNFDPEASQGQGNMQGGMDYMSLPQTTSYGFNLNLTF</sequence>
<dbReference type="AlphaFoldDB" id="A0A645G4X9"/>
<evidence type="ECO:0008006" key="2">
    <source>
        <dbReference type="Google" id="ProtNLM"/>
    </source>
</evidence>
<comment type="caution">
    <text evidence="1">The sequence shown here is derived from an EMBL/GenBank/DDBJ whole genome shotgun (WGS) entry which is preliminary data.</text>
</comment>
<evidence type="ECO:0000313" key="1">
    <source>
        <dbReference type="EMBL" id="MPN20970.1"/>
    </source>
</evidence>
<proteinExistence type="predicted"/>
<protein>
    <recommendedName>
        <fullName evidence="2">TonB-dependent receptor SusC</fullName>
    </recommendedName>
</protein>
<name>A0A645G4X9_9ZZZZ</name>
<dbReference type="EMBL" id="VSSQ01068831">
    <property type="protein sequence ID" value="MPN20970.1"/>
    <property type="molecule type" value="Genomic_DNA"/>
</dbReference>
<gene>
    <name evidence="1" type="ORF">SDC9_168349</name>
</gene>
<reference evidence="1" key="1">
    <citation type="submission" date="2019-08" db="EMBL/GenBank/DDBJ databases">
        <authorList>
            <person name="Kucharzyk K."/>
            <person name="Murdoch R.W."/>
            <person name="Higgins S."/>
            <person name="Loffler F."/>
        </authorList>
    </citation>
    <scope>NUCLEOTIDE SEQUENCE</scope>
</reference>
<organism evidence="1">
    <name type="scientific">bioreactor metagenome</name>
    <dbReference type="NCBI Taxonomy" id="1076179"/>
    <lineage>
        <taxon>unclassified sequences</taxon>
        <taxon>metagenomes</taxon>
        <taxon>ecological metagenomes</taxon>
    </lineage>
</organism>